<dbReference type="GO" id="GO:0005635">
    <property type="term" value="C:nuclear envelope"/>
    <property type="evidence" value="ECO:0007669"/>
    <property type="project" value="TreeGrafter"/>
</dbReference>
<feature type="transmembrane region" description="Helical" evidence="5">
    <location>
        <begin position="12"/>
        <end position="29"/>
    </location>
</feature>
<protein>
    <recommendedName>
        <fullName evidence="7">Microsomal glutathione S-transferase 3</fullName>
    </recommendedName>
</protein>
<evidence type="ECO:0000256" key="1">
    <source>
        <dbReference type="ARBA" id="ARBA00004141"/>
    </source>
</evidence>
<reference evidence="6" key="1">
    <citation type="submission" date="2021-02" db="EMBL/GenBank/DDBJ databases">
        <title>Psilocybe cubensis genome.</title>
        <authorList>
            <person name="Mckernan K.J."/>
            <person name="Crawford S."/>
            <person name="Trippe A."/>
            <person name="Kane L.T."/>
            <person name="Mclaughlin S."/>
        </authorList>
    </citation>
    <scope>NUCLEOTIDE SEQUENCE [LARGE SCALE GENOMIC DNA]</scope>
    <source>
        <strain evidence="6">MGC-MH-2018</strain>
    </source>
</reference>
<evidence type="ECO:0000313" key="6">
    <source>
        <dbReference type="EMBL" id="KAG5173976.1"/>
    </source>
</evidence>
<comment type="caution">
    <text evidence="6">The sequence shown here is derived from an EMBL/GenBank/DDBJ whole genome shotgun (WGS) entry which is preliminary data.</text>
</comment>
<gene>
    <name evidence="6" type="ORF">JR316_000634</name>
</gene>
<proteinExistence type="predicted"/>
<dbReference type="AlphaFoldDB" id="A0A8H8CQF3"/>
<dbReference type="InterPro" id="IPR023352">
    <property type="entry name" value="MAPEG-like_dom_sf"/>
</dbReference>
<dbReference type="GO" id="GO:0016020">
    <property type="term" value="C:membrane"/>
    <property type="evidence" value="ECO:0007669"/>
    <property type="project" value="UniProtKB-SubCell"/>
</dbReference>
<dbReference type="InterPro" id="IPR050997">
    <property type="entry name" value="MAPEG"/>
</dbReference>
<evidence type="ECO:0000256" key="3">
    <source>
        <dbReference type="ARBA" id="ARBA00022989"/>
    </source>
</evidence>
<dbReference type="GO" id="GO:0005783">
    <property type="term" value="C:endoplasmic reticulum"/>
    <property type="evidence" value="ECO:0007669"/>
    <property type="project" value="TreeGrafter"/>
</dbReference>
<sequence>MSISVTLPDSFGYVGASLLSTVFLLLGQGSTVGKYRKRAGIAYPQMYAEKAQADASKDAFQFNCAQRAHQNTLEYIPLVYAITIMTGIKYPIFAASSCALWTLSRISYSRGYIQGGPEKRVNILYLLGTVVGIIGQTAAATYVVGSWVYADLAAKFL</sequence>
<evidence type="ECO:0000256" key="2">
    <source>
        <dbReference type="ARBA" id="ARBA00022692"/>
    </source>
</evidence>
<dbReference type="Pfam" id="PF01124">
    <property type="entry name" value="MAPEG"/>
    <property type="match status" value="1"/>
</dbReference>
<feature type="transmembrane region" description="Helical" evidence="5">
    <location>
        <begin position="123"/>
        <end position="150"/>
    </location>
</feature>
<dbReference type="PANTHER" id="PTHR10250:SF26">
    <property type="entry name" value="GLUTATHIONE S-TRANSFERASE 3, MITOCHONDRIAL"/>
    <property type="match status" value="1"/>
</dbReference>
<evidence type="ECO:0000256" key="5">
    <source>
        <dbReference type="SAM" id="Phobius"/>
    </source>
</evidence>
<evidence type="ECO:0008006" key="7">
    <source>
        <dbReference type="Google" id="ProtNLM"/>
    </source>
</evidence>
<accession>A0A8H8CQF3</accession>
<dbReference type="GO" id="GO:0004364">
    <property type="term" value="F:glutathione transferase activity"/>
    <property type="evidence" value="ECO:0007669"/>
    <property type="project" value="TreeGrafter"/>
</dbReference>
<keyword evidence="3 5" id="KW-1133">Transmembrane helix</keyword>
<keyword evidence="2 5" id="KW-0812">Transmembrane</keyword>
<dbReference type="Gene3D" id="1.20.120.550">
    <property type="entry name" value="Membrane associated eicosanoid/glutathione metabolism-like domain"/>
    <property type="match status" value="1"/>
</dbReference>
<name>A0A8H8CQF3_PSICU</name>
<keyword evidence="4 5" id="KW-0472">Membrane</keyword>
<dbReference type="InterPro" id="IPR001129">
    <property type="entry name" value="Membr-assoc_MAPEG"/>
</dbReference>
<dbReference type="OrthoDB" id="410651at2759"/>
<organism evidence="6">
    <name type="scientific">Psilocybe cubensis</name>
    <name type="common">Psychedelic mushroom</name>
    <name type="synonym">Stropharia cubensis</name>
    <dbReference type="NCBI Taxonomy" id="181762"/>
    <lineage>
        <taxon>Eukaryota</taxon>
        <taxon>Fungi</taxon>
        <taxon>Dikarya</taxon>
        <taxon>Basidiomycota</taxon>
        <taxon>Agaricomycotina</taxon>
        <taxon>Agaricomycetes</taxon>
        <taxon>Agaricomycetidae</taxon>
        <taxon>Agaricales</taxon>
        <taxon>Agaricineae</taxon>
        <taxon>Strophariaceae</taxon>
        <taxon>Psilocybe</taxon>
    </lineage>
</organism>
<dbReference type="SUPFAM" id="SSF161084">
    <property type="entry name" value="MAPEG domain-like"/>
    <property type="match status" value="1"/>
</dbReference>
<dbReference type="PANTHER" id="PTHR10250">
    <property type="entry name" value="MICROSOMAL GLUTATHIONE S-TRANSFERASE"/>
    <property type="match status" value="1"/>
</dbReference>
<evidence type="ECO:0000256" key="4">
    <source>
        <dbReference type="ARBA" id="ARBA00023136"/>
    </source>
</evidence>
<dbReference type="GO" id="GO:0004602">
    <property type="term" value="F:glutathione peroxidase activity"/>
    <property type="evidence" value="ECO:0007669"/>
    <property type="project" value="TreeGrafter"/>
</dbReference>
<dbReference type="EMBL" id="JAFIQS010000001">
    <property type="protein sequence ID" value="KAG5173976.1"/>
    <property type="molecule type" value="Genomic_DNA"/>
</dbReference>
<comment type="subcellular location">
    <subcellularLocation>
        <location evidence="1">Membrane</location>
        <topology evidence="1">Multi-pass membrane protein</topology>
    </subcellularLocation>
</comment>